<dbReference type="PROSITE" id="PS50283">
    <property type="entry name" value="NA_SOLUT_SYMP_3"/>
    <property type="match status" value="1"/>
</dbReference>
<dbReference type="GO" id="GO:0005886">
    <property type="term" value="C:plasma membrane"/>
    <property type="evidence" value="ECO:0007669"/>
    <property type="project" value="TreeGrafter"/>
</dbReference>
<dbReference type="PANTHER" id="PTHR11819">
    <property type="entry name" value="SOLUTE CARRIER FAMILY 5"/>
    <property type="match status" value="1"/>
</dbReference>
<feature type="transmembrane region" description="Helical" evidence="8">
    <location>
        <begin position="142"/>
        <end position="162"/>
    </location>
</feature>
<keyword evidence="5 8" id="KW-0472">Membrane</keyword>
<evidence type="ECO:0000256" key="1">
    <source>
        <dbReference type="ARBA" id="ARBA00004141"/>
    </source>
</evidence>
<keyword evidence="10" id="KW-1185">Reference proteome</keyword>
<evidence type="ECO:0000256" key="8">
    <source>
        <dbReference type="SAM" id="Phobius"/>
    </source>
</evidence>
<reference evidence="9" key="1">
    <citation type="submission" date="2020-12" db="EMBL/GenBank/DDBJ databases">
        <authorList>
            <person name="Iha C."/>
        </authorList>
    </citation>
    <scope>NUCLEOTIDE SEQUENCE</scope>
</reference>
<dbReference type="OrthoDB" id="439003at2759"/>
<organism evidence="9 10">
    <name type="scientific">Ostreobium quekettii</name>
    <dbReference type="NCBI Taxonomy" id="121088"/>
    <lineage>
        <taxon>Eukaryota</taxon>
        <taxon>Viridiplantae</taxon>
        <taxon>Chlorophyta</taxon>
        <taxon>core chlorophytes</taxon>
        <taxon>Ulvophyceae</taxon>
        <taxon>TCBD clade</taxon>
        <taxon>Bryopsidales</taxon>
        <taxon>Ostreobineae</taxon>
        <taxon>Ostreobiaceae</taxon>
        <taxon>Ostreobium</taxon>
    </lineage>
</organism>
<comment type="caution">
    <text evidence="9">The sequence shown here is derived from an EMBL/GenBank/DDBJ whole genome shotgun (WGS) entry which is preliminary data.</text>
</comment>
<dbReference type="AlphaFoldDB" id="A0A8S1ISI6"/>
<comment type="subcellular location">
    <subcellularLocation>
        <location evidence="1">Membrane</location>
        <topology evidence="1">Multi-pass membrane protein</topology>
    </subcellularLocation>
</comment>
<evidence type="ECO:0000313" key="9">
    <source>
        <dbReference type="EMBL" id="CAD7696856.1"/>
    </source>
</evidence>
<evidence type="ECO:0000256" key="3">
    <source>
        <dbReference type="ARBA" id="ARBA00022692"/>
    </source>
</evidence>
<proteinExistence type="inferred from homology"/>
<dbReference type="InterPro" id="IPR001734">
    <property type="entry name" value="Na/solute_symporter"/>
</dbReference>
<dbReference type="Proteomes" id="UP000708148">
    <property type="component" value="Unassembled WGS sequence"/>
</dbReference>
<evidence type="ECO:0000256" key="4">
    <source>
        <dbReference type="ARBA" id="ARBA00022989"/>
    </source>
</evidence>
<feature type="transmembrane region" description="Helical" evidence="8">
    <location>
        <begin position="208"/>
        <end position="235"/>
    </location>
</feature>
<evidence type="ECO:0000256" key="5">
    <source>
        <dbReference type="ARBA" id="ARBA00023136"/>
    </source>
</evidence>
<evidence type="ECO:0000313" key="10">
    <source>
        <dbReference type="Proteomes" id="UP000708148"/>
    </source>
</evidence>
<accession>A0A8S1ISI6</accession>
<feature type="transmembrane region" description="Helical" evidence="8">
    <location>
        <begin position="28"/>
        <end position="47"/>
    </location>
</feature>
<sequence length="321" mass="34708">MRDIGEDPRSQPPVEAANASGSLGPGDWAITALSLVVVFGIGMYSTVKKRKGSVADNFFLAGRSMPWWIQAASLFASNIGTEHFVGQAGAAAAGGIAVGLYEWTAAYLLLLLGWFFAPVYLRCSLTTIPEFLEQRYNKWCRGLFVIITLVAYVLSKIGASLYAGAVVFEVVLGMGMWVSSPLIIVGTALYTVAGGLTAVMFTDTVQMFMFVIGGFIGTHTALKLVGGMTGLFSVLRDNGQEYMTHMLHNVHVNDFPWPGMLIGQPIASIWYWCIDQEMAQRVLSSENLEAAQLGTAAAGFMKIMPVFITAPLLHKLARASM</sequence>
<evidence type="ECO:0000256" key="2">
    <source>
        <dbReference type="ARBA" id="ARBA00006434"/>
    </source>
</evidence>
<feature type="transmembrane region" description="Helical" evidence="8">
    <location>
        <begin position="67"/>
        <end position="85"/>
    </location>
</feature>
<dbReference type="Pfam" id="PF00474">
    <property type="entry name" value="SSF"/>
    <property type="match status" value="1"/>
</dbReference>
<gene>
    <name evidence="9" type="ORF">OSTQU699_LOCUS2217</name>
</gene>
<keyword evidence="3 8" id="KW-0812">Transmembrane</keyword>
<dbReference type="GO" id="GO:0005412">
    <property type="term" value="F:D-glucose:sodium symporter activity"/>
    <property type="evidence" value="ECO:0007669"/>
    <property type="project" value="TreeGrafter"/>
</dbReference>
<dbReference type="PANTHER" id="PTHR11819:SF195">
    <property type="entry name" value="SODIUM_GLUCOSE COTRANSPORTER 4"/>
    <property type="match status" value="1"/>
</dbReference>
<name>A0A8S1ISI6_9CHLO</name>
<feature type="transmembrane region" description="Helical" evidence="8">
    <location>
        <begin position="255"/>
        <end position="274"/>
    </location>
</feature>
<evidence type="ECO:0000256" key="7">
    <source>
        <dbReference type="SAM" id="MobiDB-lite"/>
    </source>
</evidence>
<dbReference type="InterPro" id="IPR038377">
    <property type="entry name" value="Na/Glc_symporter_sf"/>
</dbReference>
<dbReference type="Gene3D" id="1.20.1730.10">
    <property type="entry name" value="Sodium/glucose cotransporter"/>
    <property type="match status" value="1"/>
</dbReference>
<feature type="transmembrane region" description="Helical" evidence="8">
    <location>
        <begin position="105"/>
        <end position="121"/>
    </location>
</feature>
<dbReference type="EMBL" id="CAJHUC010000558">
    <property type="protein sequence ID" value="CAD7696856.1"/>
    <property type="molecule type" value="Genomic_DNA"/>
</dbReference>
<evidence type="ECO:0000256" key="6">
    <source>
        <dbReference type="RuleBase" id="RU362091"/>
    </source>
</evidence>
<feature type="region of interest" description="Disordered" evidence="7">
    <location>
        <begin position="1"/>
        <end position="21"/>
    </location>
</feature>
<feature type="transmembrane region" description="Helical" evidence="8">
    <location>
        <begin position="182"/>
        <end position="201"/>
    </location>
</feature>
<keyword evidence="4 8" id="KW-1133">Transmembrane helix</keyword>
<dbReference type="NCBIfam" id="TIGR00813">
    <property type="entry name" value="sss"/>
    <property type="match status" value="1"/>
</dbReference>
<comment type="similarity">
    <text evidence="2 6">Belongs to the sodium:solute symporter (SSF) (TC 2.A.21) family.</text>
</comment>
<protein>
    <submittedName>
        <fullName evidence="9">Uncharacterized protein</fullName>
    </submittedName>
</protein>